<dbReference type="Gene3D" id="2.60.120.20">
    <property type="match status" value="1"/>
</dbReference>
<proteinExistence type="evidence at transcript level"/>
<accession>A0A023EYU6</accession>
<organism evidence="3">
    <name type="scientific">Triatoma infestans</name>
    <name type="common">Assassin bug</name>
    <dbReference type="NCBI Taxonomy" id="30076"/>
    <lineage>
        <taxon>Eukaryota</taxon>
        <taxon>Metazoa</taxon>
        <taxon>Ecdysozoa</taxon>
        <taxon>Arthropoda</taxon>
        <taxon>Hexapoda</taxon>
        <taxon>Insecta</taxon>
        <taxon>Pterygota</taxon>
        <taxon>Neoptera</taxon>
        <taxon>Paraneoptera</taxon>
        <taxon>Hemiptera</taxon>
        <taxon>Heteroptera</taxon>
        <taxon>Panheteroptera</taxon>
        <taxon>Cimicomorpha</taxon>
        <taxon>Reduviidae</taxon>
        <taxon>Triatominae</taxon>
        <taxon>Triatoma</taxon>
    </lineage>
</organism>
<reference evidence="3" key="1">
    <citation type="journal article" date="2014" name="PLoS Negl. Trop. Dis.">
        <title>An updated insight into the Sialotranscriptome of Triatoma infestans: developmental stage and geographic variations.</title>
        <authorList>
            <person name="Schwarz A."/>
            <person name="Medrano-Mercado N."/>
            <person name="Schaub G.A."/>
            <person name="Struchiner C.J."/>
            <person name="Bargues M.D."/>
            <person name="Levy M.Z."/>
            <person name="Ribeiro J.M."/>
        </authorList>
    </citation>
    <scope>NUCLEOTIDE SEQUENCE</scope>
    <source>
        <strain evidence="3">Chile</strain>
        <tissue evidence="3">Salivary glands</tissue>
    </source>
</reference>
<feature type="compositionally biased region" description="Low complexity" evidence="1">
    <location>
        <begin position="25"/>
        <end position="38"/>
    </location>
</feature>
<dbReference type="InterPro" id="IPR029053">
    <property type="entry name" value="Viral_coat"/>
</dbReference>
<dbReference type="Pfam" id="PF00729">
    <property type="entry name" value="Viral_coat"/>
    <property type="match status" value="1"/>
</dbReference>
<protein>
    <submittedName>
        <fullName evidence="3">Putative viral protein found in triatoma</fullName>
    </submittedName>
</protein>
<dbReference type="SUPFAM" id="SSF88633">
    <property type="entry name" value="Positive stranded ssRNA viruses"/>
    <property type="match status" value="1"/>
</dbReference>
<feature type="region of interest" description="Disordered" evidence="1">
    <location>
        <begin position="1"/>
        <end position="50"/>
    </location>
</feature>
<dbReference type="InterPro" id="IPR000937">
    <property type="entry name" value="Capsid_prot_S-dom_vir"/>
</dbReference>
<dbReference type="EMBL" id="GBBI01004893">
    <property type="protein sequence ID" value="JAC13819.1"/>
    <property type="molecule type" value="mRNA"/>
</dbReference>
<evidence type="ECO:0000256" key="1">
    <source>
        <dbReference type="SAM" id="MobiDB-lite"/>
    </source>
</evidence>
<evidence type="ECO:0000313" key="3">
    <source>
        <dbReference type="EMBL" id="JAC13819.1"/>
    </source>
</evidence>
<dbReference type="GO" id="GO:0005198">
    <property type="term" value="F:structural molecule activity"/>
    <property type="evidence" value="ECO:0007669"/>
    <property type="project" value="InterPro"/>
</dbReference>
<feature type="compositionally biased region" description="Basic residues" evidence="1">
    <location>
        <begin position="15"/>
        <end position="24"/>
    </location>
</feature>
<evidence type="ECO:0000259" key="2">
    <source>
        <dbReference type="Pfam" id="PF00729"/>
    </source>
</evidence>
<dbReference type="AlphaFoldDB" id="A0A023EYU6"/>
<feature type="non-terminal residue" evidence="3">
    <location>
        <position position="1"/>
    </location>
</feature>
<sequence>SRNNNATRSAPRPQRQNRQRRRRGAQAPPAAAPLARPVGRARRRGMGVRAQNAQQITATGRDMVGAVSVSSSTKPGAVLATISLNPRAWQGTRLSKQAELYSRWRPLNVTVHLQSTCAATSAGAIAVYWTPDPDDHMSKAGPVNVQKALSHPTSRLFQVWQTGSLQIPTNVTQRWLFLEGSESEDMEHGTFRVVCAAPYSGTGSVSVLISVAYRYILEGADVKDTGGSEPGEAIQSRYPDLFTTSVSDLFDGTKLVMKYKSGGEAAGFPHADPNSYYMLDPAASIQYYDSEEKLQKCEYFVVVENYTNQDGDRVLAPVVSQAYAQAYLKKADKGYLLDYHKAGPWSVPDQPYFNPVEEASTLELRAPRRFTAAVLQAEHTRRLAINSRPSLGSSFGDLSREVPNI</sequence>
<name>A0A023EYU6_TRIIF</name>
<feature type="domain" description="Icosahedral viral capsid protein S" evidence="2">
    <location>
        <begin position="51"/>
        <end position="177"/>
    </location>
</feature>